<evidence type="ECO:0000256" key="1">
    <source>
        <dbReference type="SAM" id="MobiDB-lite"/>
    </source>
</evidence>
<evidence type="ECO:0000313" key="2">
    <source>
        <dbReference type="EMBL" id="MBM0103106.1"/>
    </source>
</evidence>
<dbReference type="Proteomes" id="UP000661077">
    <property type="component" value="Unassembled WGS sequence"/>
</dbReference>
<evidence type="ECO:0000313" key="3">
    <source>
        <dbReference type="Proteomes" id="UP000661077"/>
    </source>
</evidence>
<organism evidence="2 3">
    <name type="scientific">Steroidobacter gossypii</name>
    <dbReference type="NCBI Taxonomy" id="2805490"/>
    <lineage>
        <taxon>Bacteria</taxon>
        <taxon>Pseudomonadati</taxon>
        <taxon>Pseudomonadota</taxon>
        <taxon>Gammaproteobacteria</taxon>
        <taxon>Steroidobacterales</taxon>
        <taxon>Steroidobacteraceae</taxon>
        <taxon>Steroidobacter</taxon>
    </lineage>
</organism>
<sequence length="100" mass="11963">MTFDKQPYQPSTIFNDSPVERRLQVQRAERERAALRESELEEQASHVKEPRERIEIWERLHALRLPRTPDHLLLKVIATQTRLTVAQVHEEQQRRVARSM</sequence>
<name>A0ABS1WQ44_9GAMM</name>
<accession>A0ABS1WQ44</accession>
<dbReference type="RefSeq" id="WP_203165093.1">
    <property type="nucleotide sequence ID" value="NZ_JAEVLS010000001.1"/>
</dbReference>
<reference evidence="2 3" key="1">
    <citation type="journal article" date="2021" name="Int. J. Syst. Evol. Microbiol.">
        <title>Steroidobacter gossypii sp. nov., isolated from soil of cotton cropping field.</title>
        <authorList>
            <person name="Huang R."/>
            <person name="Yang S."/>
            <person name="Zhen C."/>
            <person name="Liu W."/>
        </authorList>
    </citation>
    <scope>NUCLEOTIDE SEQUENCE [LARGE SCALE GENOMIC DNA]</scope>
    <source>
        <strain evidence="2 3">S1-65</strain>
    </source>
</reference>
<dbReference type="EMBL" id="JAEVLS010000001">
    <property type="protein sequence ID" value="MBM0103106.1"/>
    <property type="molecule type" value="Genomic_DNA"/>
</dbReference>
<feature type="region of interest" description="Disordered" evidence="1">
    <location>
        <begin position="1"/>
        <end position="20"/>
    </location>
</feature>
<comment type="caution">
    <text evidence="2">The sequence shown here is derived from an EMBL/GenBank/DDBJ whole genome shotgun (WGS) entry which is preliminary data.</text>
</comment>
<protein>
    <submittedName>
        <fullName evidence="2">Uncharacterized protein</fullName>
    </submittedName>
</protein>
<gene>
    <name evidence="2" type="ORF">JM946_00030</name>
</gene>
<proteinExistence type="predicted"/>
<keyword evidence="3" id="KW-1185">Reference proteome</keyword>